<dbReference type="InterPro" id="IPR036291">
    <property type="entry name" value="NAD(P)-bd_dom_sf"/>
</dbReference>
<comment type="caution">
    <text evidence="2">The sequence shown here is derived from an EMBL/GenBank/DDBJ whole genome shotgun (WGS) entry which is preliminary data.</text>
</comment>
<dbReference type="AlphaFoldDB" id="A0A3D8SNQ1"/>
<dbReference type="Pfam" id="PF00106">
    <property type="entry name" value="adh_short"/>
    <property type="match status" value="1"/>
</dbReference>
<evidence type="ECO:0000313" key="3">
    <source>
        <dbReference type="Proteomes" id="UP000256328"/>
    </source>
</evidence>
<organism evidence="2 3">
    <name type="scientific">Coleophoma crateriformis</name>
    <dbReference type="NCBI Taxonomy" id="565419"/>
    <lineage>
        <taxon>Eukaryota</taxon>
        <taxon>Fungi</taxon>
        <taxon>Dikarya</taxon>
        <taxon>Ascomycota</taxon>
        <taxon>Pezizomycotina</taxon>
        <taxon>Leotiomycetes</taxon>
        <taxon>Helotiales</taxon>
        <taxon>Dermateaceae</taxon>
        <taxon>Coleophoma</taxon>
    </lineage>
</organism>
<keyword evidence="3" id="KW-1185">Reference proteome</keyword>
<name>A0A3D8SNQ1_9HELO</name>
<dbReference type="InterPro" id="IPR002347">
    <property type="entry name" value="SDR_fam"/>
</dbReference>
<dbReference type="Gene3D" id="3.40.50.720">
    <property type="entry name" value="NAD(P)-binding Rossmann-like Domain"/>
    <property type="match status" value="1"/>
</dbReference>
<evidence type="ECO:0000313" key="2">
    <source>
        <dbReference type="EMBL" id="RDW87912.1"/>
    </source>
</evidence>
<dbReference type="PANTHER" id="PTHR47534:SF3">
    <property type="entry name" value="ALCOHOL DEHYDROGENASE-LIKE C-TERMINAL DOMAIN-CONTAINING PROTEIN"/>
    <property type="match status" value="1"/>
</dbReference>
<dbReference type="EMBL" id="PDLN01000004">
    <property type="protein sequence ID" value="RDW87912.1"/>
    <property type="molecule type" value="Genomic_DNA"/>
</dbReference>
<reference evidence="2 3" key="1">
    <citation type="journal article" date="2018" name="IMA Fungus">
        <title>IMA Genome-F 9: Draft genome sequence of Annulohypoxylon stygium, Aspergillus mulundensis, Berkeleyomyces basicola (syn. Thielaviopsis basicola), Ceratocystis smalleyi, two Cercospora beticola strains, Coleophoma cylindrospora, Fusarium fracticaudum, Phialophora cf. hyalina, and Morchella septimelata.</title>
        <authorList>
            <person name="Wingfield B.D."/>
            <person name="Bills G.F."/>
            <person name="Dong Y."/>
            <person name="Huang W."/>
            <person name="Nel W.J."/>
            <person name="Swalarsk-Parry B.S."/>
            <person name="Vaghefi N."/>
            <person name="Wilken P.M."/>
            <person name="An Z."/>
            <person name="de Beer Z.W."/>
            <person name="De Vos L."/>
            <person name="Chen L."/>
            <person name="Duong T.A."/>
            <person name="Gao Y."/>
            <person name="Hammerbacher A."/>
            <person name="Kikkert J.R."/>
            <person name="Li Y."/>
            <person name="Li H."/>
            <person name="Li K."/>
            <person name="Li Q."/>
            <person name="Liu X."/>
            <person name="Ma X."/>
            <person name="Naidoo K."/>
            <person name="Pethybridge S.J."/>
            <person name="Sun J."/>
            <person name="Steenkamp E.T."/>
            <person name="van der Nest M.A."/>
            <person name="van Wyk S."/>
            <person name="Wingfield M.J."/>
            <person name="Xiong C."/>
            <person name="Yue Q."/>
            <person name="Zhang X."/>
        </authorList>
    </citation>
    <scope>NUCLEOTIDE SEQUENCE [LARGE SCALE GENOMIC DNA]</scope>
    <source>
        <strain evidence="2 3">BP5796</strain>
    </source>
</reference>
<dbReference type="Proteomes" id="UP000256328">
    <property type="component" value="Unassembled WGS sequence"/>
</dbReference>
<dbReference type="SUPFAM" id="SSF51735">
    <property type="entry name" value="NAD(P)-binding Rossmann-fold domains"/>
    <property type="match status" value="1"/>
</dbReference>
<sequence>MVSLSVVRSSNSLISALAPGLVAIFVGATSGIGEITLKKFAEYAQQPRIYFIGRSQDAADRITAECKVLNPAGEYIFLRRDISMINSVDEVCDEIMTKEKIVNLLFLSAGIPSMDRSQTAEHLHLLAALNYYSRLRFITNLLPLLKHAPFLRRIVTVGGGTQEGPLDQSDFPALRVPLPDLRGHLSTLITLGLEAVARTAPEIGFVHDFPGTVKTPLTRAVLSNMSEEQLSALTFVPLEESGERHLYLATSARFPAFRDGKDGVQLEKELKVAMGPTGESGSGIYSVGFDCESASSSAQELLATLREKGMVEEIWRHTQDEFKRITQLNKEL</sequence>
<evidence type="ECO:0000256" key="1">
    <source>
        <dbReference type="ARBA" id="ARBA00023002"/>
    </source>
</evidence>
<dbReference type="GO" id="GO:0016491">
    <property type="term" value="F:oxidoreductase activity"/>
    <property type="evidence" value="ECO:0007669"/>
    <property type="project" value="UniProtKB-KW"/>
</dbReference>
<accession>A0A3D8SNQ1</accession>
<dbReference type="OrthoDB" id="2898509at2759"/>
<dbReference type="InterPro" id="IPR052228">
    <property type="entry name" value="Sec_Metab_Biosynth_Oxidored"/>
</dbReference>
<proteinExistence type="predicted"/>
<protein>
    <submittedName>
        <fullName evidence="2">Uncharacterized protein</fullName>
    </submittedName>
</protein>
<gene>
    <name evidence="2" type="ORF">BP5796_03606</name>
</gene>
<keyword evidence="1" id="KW-0560">Oxidoreductase</keyword>
<dbReference type="PANTHER" id="PTHR47534">
    <property type="entry name" value="YALI0E05731P"/>
    <property type="match status" value="1"/>
</dbReference>